<sequence>MSTSAPRTALAPHDDSPSTTQALPSPTAPPQEQQRQDGFPPQMLTFPRQNWSSVVFAWPVFYPGEDGLKVNYAARACSRRWMGALHDADLGSLGVGDFALAVFDKTDEMNSYLRVMRAQLGVTYPDPDTWLRLLEHVIRYAHSLCHAVVSDVFPDSPLLPAFANVRTVLPFVRSAMGSVWQLGADSYDYASGPRLPRRSTYNHAWVDPYIPDPATVPPRPFTRANDDPKAPADIIWIDHKGNIVPQPKGIDIEMHGETGAEPPSAASSSPSAYEPSTPELSGPPSSGSSSSNWSPHSLPSSGSSLPGSPTALAAEQPLKSHCTTQFPSPLRTSLRSPSRPETNDP</sequence>
<protein>
    <submittedName>
        <fullName evidence="2">Uncharacterized protein</fullName>
    </submittedName>
</protein>
<reference evidence="2 3" key="1">
    <citation type="submission" date="2015-03" db="EMBL/GenBank/DDBJ databases">
        <title>Genomics and transcriptomics of the oil-accumulating basidiomycete yeast T. oleaginosus allow insights into substrate utilization and the diverse evolutionary trajectories of mating systems in fungi.</title>
        <authorList>
            <consortium name="DOE Joint Genome Institute"/>
            <person name="Kourist R."/>
            <person name="Kracht O."/>
            <person name="Bracharz F."/>
            <person name="Lipzen A."/>
            <person name="Nolan M."/>
            <person name="Ohm R."/>
            <person name="Grigoriev I."/>
            <person name="Sun S."/>
            <person name="Heitman J."/>
            <person name="Bruck T."/>
            <person name="Nowrousian M."/>
        </authorList>
    </citation>
    <scope>NUCLEOTIDE SEQUENCE [LARGE SCALE GENOMIC DNA]</scope>
    <source>
        <strain evidence="2 3">IBC0246</strain>
    </source>
</reference>
<dbReference type="EMBL" id="KQ087239">
    <property type="protein sequence ID" value="KLT40184.1"/>
    <property type="molecule type" value="Genomic_DNA"/>
</dbReference>
<dbReference type="Proteomes" id="UP000053611">
    <property type="component" value="Unassembled WGS sequence"/>
</dbReference>
<feature type="region of interest" description="Disordered" evidence="1">
    <location>
        <begin position="1"/>
        <end position="43"/>
    </location>
</feature>
<gene>
    <name evidence="2" type="ORF">CC85DRAFT_287696</name>
</gene>
<dbReference type="STRING" id="879819.A0A0J1AXX7"/>
<feature type="region of interest" description="Disordered" evidence="1">
    <location>
        <begin position="246"/>
        <end position="345"/>
    </location>
</feature>
<evidence type="ECO:0000256" key="1">
    <source>
        <dbReference type="SAM" id="MobiDB-lite"/>
    </source>
</evidence>
<evidence type="ECO:0000313" key="3">
    <source>
        <dbReference type="Proteomes" id="UP000053611"/>
    </source>
</evidence>
<evidence type="ECO:0000313" key="2">
    <source>
        <dbReference type="EMBL" id="KLT40184.1"/>
    </source>
</evidence>
<dbReference type="GeneID" id="28984591"/>
<dbReference type="RefSeq" id="XP_018276675.1">
    <property type="nucleotide sequence ID" value="XM_018423988.1"/>
</dbReference>
<dbReference type="AlphaFoldDB" id="A0A0J1AXX7"/>
<proteinExistence type="predicted"/>
<feature type="compositionally biased region" description="Low complexity" evidence="1">
    <location>
        <begin position="260"/>
        <end position="309"/>
    </location>
</feature>
<keyword evidence="3" id="KW-1185">Reference proteome</keyword>
<accession>A0A0J1AXX7</accession>
<feature type="compositionally biased region" description="Low complexity" evidence="1">
    <location>
        <begin position="327"/>
        <end position="345"/>
    </location>
</feature>
<organism evidence="2 3">
    <name type="scientific">Cutaneotrichosporon oleaginosum</name>
    <dbReference type="NCBI Taxonomy" id="879819"/>
    <lineage>
        <taxon>Eukaryota</taxon>
        <taxon>Fungi</taxon>
        <taxon>Dikarya</taxon>
        <taxon>Basidiomycota</taxon>
        <taxon>Agaricomycotina</taxon>
        <taxon>Tremellomycetes</taxon>
        <taxon>Trichosporonales</taxon>
        <taxon>Trichosporonaceae</taxon>
        <taxon>Cutaneotrichosporon</taxon>
    </lineage>
</organism>
<name>A0A0J1AXX7_9TREE</name>